<dbReference type="SMART" id="SM00497">
    <property type="entry name" value="IENR1"/>
    <property type="match status" value="2"/>
</dbReference>
<dbReference type="Proteomes" id="UP000710815">
    <property type="component" value="Unassembled WGS sequence"/>
</dbReference>
<evidence type="ECO:0000313" key="3">
    <source>
        <dbReference type="EMBL" id="MCH9275564.1"/>
    </source>
</evidence>
<evidence type="ECO:0000313" key="2">
    <source>
        <dbReference type="EMBL" id="MCH9275561.1"/>
    </source>
</evidence>
<reference evidence="2 4" key="1">
    <citation type="journal article" date="2021" name="Environ. Microbiol.">
        <title>Genetic insights into the dark matter of the mammalian gut microbiota through targeted genome reconstruction.</title>
        <authorList>
            <person name="Lugli G.A."/>
            <person name="Alessandri G."/>
            <person name="Milani C."/>
            <person name="Viappiani A."/>
            <person name="Fontana F."/>
            <person name="Tarracchini C."/>
            <person name="Mancabelli L."/>
            <person name="Argentini C."/>
            <person name="Ruiz L."/>
            <person name="Margolles A."/>
            <person name="van Sinderen D."/>
            <person name="Turroni F."/>
            <person name="Ventura M."/>
        </authorList>
    </citation>
    <scope>NUCLEOTIDE SEQUENCE [LARGE SCALE GENOMIC DNA]</scope>
    <source>
        <strain evidence="2 4">MA1</strain>
    </source>
</reference>
<keyword evidence="4" id="KW-1185">Reference proteome</keyword>
<dbReference type="InterPro" id="IPR003647">
    <property type="entry name" value="Intron_nuc_1_rpt"/>
</dbReference>
<feature type="domain" description="Nuclease-associated modular DNA-binding 1" evidence="1">
    <location>
        <begin position="142"/>
        <end position="171"/>
    </location>
</feature>
<reference evidence="2" key="3">
    <citation type="submission" date="2022-03" db="EMBL/GenBank/DDBJ databases">
        <authorList>
            <person name="Lugli G.A."/>
            <person name="Calvete-Torre I."/>
            <person name="Alessandri G."/>
            <person name="Milani C."/>
            <person name="Turroni F."/>
            <person name="Laiolo P."/>
            <person name="Ossiprandi M.C."/>
            <person name="Margolles A."/>
            <person name="Ruiz L."/>
            <person name="Ventura M."/>
        </authorList>
    </citation>
    <scope>NUCLEOTIDE SEQUENCE</scope>
    <source>
        <strain evidence="2">MA1</strain>
    </source>
</reference>
<protein>
    <recommendedName>
        <fullName evidence="1">Nuclease-associated modular DNA-binding 1 domain-containing protein</fullName>
    </recommendedName>
</protein>
<dbReference type="Gene3D" id="1.10.10.10">
    <property type="entry name" value="Winged helix-like DNA-binding domain superfamily/Winged helix DNA-binding domain"/>
    <property type="match status" value="1"/>
</dbReference>
<evidence type="ECO:0000313" key="4">
    <source>
        <dbReference type="Proteomes" id="UP000710815"/>
    </source>
</evidence>
<dbReference type="InterPro" id="IPR036388">
    <property type="entry name" value="WH-like_DNA-bd_sf"/>
</dbReference>
<accession>A0ABS9VUC7</accession>
<dbReference type="EMBL" id="JAFEJT020000013">
    <property type="protein sequence ID" value="MCH9275561.1"/>
    <property type="molecule type" value="Genomic_DNA"/>
</dbReference>
<dbReference type="InterPro" id="IPR010896">
    <property type="entry name" value="NUMOD1"/>
</dbReference>
<dbReference type="Pfam" id="PF07453">
    <property type="entry name" value="NUMOD1"/>
    <property type="match status" value="1"/>
</dbReference>
<dbReference type="RefSeq" id="WP_241513343.1">
    <property type="nucleotide sequence ID" value="NZ_JAFEJT020000013.1"/>
</dbReference>
<organism evidence="2 4">
    <name type="scientific">Bifidobacterium amazonense</name>
    <dbReference type="NCBI Taxonomy" id="2809027"/>
    <lineage>
        <taxon>Bacteria</taxon>
        <taxon>Bacillati</taxon>
        <taxon>Actinomycetota</taxon>
        <taxon>Actinomycetes</taxon>
        <taxon>Bifidobacteriales</taxon>
        <taxon>Bifidobacteriaceae</taxon>
        <taxon>Bifidobacterium</taxon>
    </lineage>
</organism>
<sequence>MLYMHDPDGTIGQFRGIRKAVAWLAEHGHPDATFANLQQALRDGTAYCGRTWTTLKNPDDTGGAGIIVEQIDPKTLKVEAVYDGYPAAARAVGVLPESIGTACSRQIPAGGWLWRRRGDERPLRKWTKRIGHERGICRLDRDGTVLQRYESVKDAAQAVGIAYPNSIIQAIDAGRPVGGYWWKYADKRTPVLRDKRLKLMRLEQCDEHTGERIAIHRSAQAAARSLDVGLSVVTVAARIRAAARAGNPAFGYCWRILHESGDGLRASD</sequence>
<comment type="caution">
    <text evidence="2">The sequence shown here is derived from an EMBL/GenBank/DDBJ whole genome shotgun (WGS) entry which is preliminary data.</text>
</comment>
<evidence type="ECO:0000259" key="1">
    <source>
        <dbReference type="Pfam" id="PF07453"/>
    </source>
</evidence>
<name>A0ABS9VUC7_9BIFI</name>
<dbReference type="EMBL" id="JAFEJT020000013">
    <property type="protein sequence ID" value="MCH9275564.1"/>
    <property type="molecule type" value="Genomic_DNA"/>
</dbReference>
<reference evidence="2 4" key="2">
    <citation type="journal article" date="2021" name="Syst. Appl. Microbiol.">
        <title>Phylogenetic classification of ten novel species belonging to the genus Bifidobacterium comprising B. phasiani sp. nov., B. pongonis sp. nov., B. saguinibicoloris sp. nov., B. colobi sp. nov., B. simiiventris sp. nov., B. santillanense sp. nov., B. miconis sp. nov., B. amazonense sp. nov., B. pluvialisilvae sp. nov., and B. miconisargentati sp. nov.</title>
        <authorList>
            <person name="Lugli G.A."/>
            <person name="Calvete-Torre I."/>
            <person name="Alessandri G."/>
            <person name="Milani C."/>
            <person name="Turroni F."/>
            <person name="Laiolo P."/>
            <person name="Ossiprandi M.C."/>
            <person name="Margolles A."/>
            <person name="Ruiz L."/>
            <person name="Ventura M."/>
        </authorList>
    </citation>
    <scope>NUCLEOTIDE SEQUENCE [LARGE SCALE GENOMIC DNA]</scope>
    <source>
        <strain evidence="2 4">MA1</strain>
    </source>
</reference>
<gene>
    <name evidence="2" type="ORF">JS533_004630</name>
    <name evidence="3" type="ORF">JS533_004645</name>
</gene>
<proteinExistence type="predicted"/>